<proteinExistence type="predicted"/>
<dbReference type="EMBL" id="QLTW01000198">
    <property type="protein sequence ID" value="MBT9145857.1"/>
    <property type="molecule type" value="Genomic_DNA"/>
</dbReference>
<protein>
    <submittedName>
        <fullName evidence="1">Uncharacterized protein</fullName>
    </submittedName>
</protein>
<accession>A0A9E2F2N2</accession>
<dbReference type="AlphaFoldDB" id="A0A9E2F2N2"/>
<reference evidence="1 2" key="1">
    <citation type="journal article" date="2021" name="bioRxiv">
        <title>Unique metabolic strategies in Hadean analogues reveal hints for primordial physiology.</title>
        <authorList>
            <person name="Nobu M.K."/>
            <person name="Nakai R."/>
            <person name="Tamazawa S."/>
            <person name="Mori H."/>
            <person name="Toyoda A."/>
            <person name="Ijiri A."/>
            <person name="Suzuki S."/>
            <person name="Kurokawa K."/>
            <person name="Kamagata Y."/>
            <person name="Tamaki H."/>
        </authorList>
    </citation>
    <scope>NUCLEOTIDE SEQUENCE [LARGE SCALE GENOMIC DNA]</scope>
    <source>
        <strain evidence="1">BS525</strain>
    </source>
</reference>
<evidence type="ECO:0000313" key="2">
    <source>
        <dbReference type="Proteomes" id="UP000811545"/>
    </source>
</evidence>
<sequence length="115" mass="13820">MNKKYPKYLYHKVLGNYDDKKSTIQKVVKKILTRGLKPYIPEEWKNILPIELRAIPIIWLCEWVMMFEEGRVLRINTNNLSLHKLHKLNIDDIKWWVYEGKIPVEAIELMEINDA</sequence>
<evidence type="ECO:0000313" key="1">
    <source>
        <dbReference type="EMBL" id="MBT9145857.1"/>
    </source>
</evidence>
<gene>
    <name evidence="1" type="ORF">DDT42_01734</name>
</gene>
<dbReference type="Proteomes" id="UP000811545">
    <property type="component" value="Unassembled WGS sequence"/>
</dbReference>
<organism evidence="1 2">
    <name type="scientific">Psychracetigena formicireducens</name>
    <dbReference type="NCBI Taxonomy" id="2986056"/>
    <lineage>
        <taxon>Bacteria</taxon>
        <taxon>Bacillati</taxon>
        <taxon>Candidatus Lithacetigenota</taxon>
        <taxon>Candidatus Psychracetigena</taxon>
    </lineage>
</organism>
<comment type="caution">
    <text evidence="1">The sequence shown here is derived from an EMBL/GenBank/DDBJ whole genome shotgun (WGS) entry which is preliminary data.</text>
</comment>
<name>A0A9E2F2N2_PSYF1</name>